<gene>
    <name evidence="1" type="ORF">PEPS_26440</name>
</gene>
<name>A0ABN6LB17_9BACT</name>
<proteinExistence type="predicted"/>
<protein>
    <submittedName>
        <fullName evidence="1">Uncharacterized protein</fullName>
    </submittedName>
</protein>
<dbReference type="Proteomes" id="UP001354989">
    <property type="component" value="Chromosome"/>
</dbReference>
<sequence length="35" mass="4062">MVFDIKLILGKFILKKNLSPDFIDLSYKSAKYQAI</sequence>
<dbReference type="EMBL" id="AP025292">
    <property type="protein sequence ID" value="BDD00364.1"/>
    <property type="molecule type" value="Genomic_DNA"/>
</dbReference>
<organism evidence="1 2">
    <name type="scientific">Persicobacter psychrovividus</name>
    <dbReference type="NCBI Taxonomy" id="387638"/>
    <lineage>
        <taxon>Bacteria</taxon>
        <taxon>Pseudomonadati</taxon>
        <taxon>Bacteroidota</taxon>
        <taxon>Cytophagia</taxon>
        <taxon>Cytophagales</taxon>
        <taxon>Persicobacteraceae</taxon>
        <taxon>Persicobacter</taxon>
    </lineage>
</organism>
<evidence type="ECO:0000313" key="1">
    <source>
        <dbReference type="EMBL" id="BDD00364.1"/>
    </source>
</evidence>
<reference evidence="1 2" key="1">
    <citation type="submission" date="2021-12" db="EMBL/GenBank/DDBJ databases">
        <title>Genome sequencing of bacteria with rrn-lacking chromosome and rrn-plasmid.</title>
        <authorList>
            <person name="Anda M."/>
            <person name="Iwasaki W."/>
        </authorList>
    </citation>
    <scope>NUCLEOTIDE SEQUENCE [LARGE SCALE GENOMIC DNA]</scope>
    <source>
        <strain evidence="1 2">NBRC 101262</strain>
    </source>
</reference>
<keyword evidence="2" id="KW-1185">Reference proteome</keyword>
<accession>A0ABN6LB17</accession>
<evidence type="ECO:0000313" key="2">
    <source>
        <dbReference type="Proteomes" id="UP001354989"/>
    </source>
</evidence>